<protein>
    <submittedName>
        <fullName evidence="9">ABC transporter permease</fullName>
    </submittedName>
</protein>
<evidence type="ECO:0000256" key="2">
    <source>
        <dbReference type="ARBA" id="ARBA00022475"/>
    </source>
</evidence>
<feature type="domain" description="ABC3 transporter permease C-terminal" evidence="7">
    <location>
        <begin position="295"/>
        <end position="404"/>
    </location>
</feature>
<keyword evidence="4 6" id="KW-1133">Transmembrane helix</keyword>
<dbReference type="InterPro" id="IPR050250">
    <property type="entry name" value="Macrolide_Exporter_MacB"/>
</dbReference>
<name>A0ABQ5MGK8_9FLAO</name>
<evidence type="ECO:0000256" key="4">
    <source>
        <dbReference type="ARBA" id="ARBA00022989"/>
    </source>
</evidence>
<gene>
    <name evidence="9" type="ORF">Y10_08910</name>
</gene>
<evidence type="ECO:0000313" key="9">
    <source>
        <dbReference type="EMBL" id="GLB48523.1"/>
    </source>
</evidence>
<dbReference type="EMBL" id="BRVO01000001">
    <property type="protein sequence ID" value="GLB48523.1"/>
    <property type="molecule type" value="Genomic_DNA"/>
</dbReference>
<accession>A0ABQ5MGK8</accession>
<feature type="domain" description="MacB-like periplasmic core" evidence="8">
    <location>
        <begin position="435"/>
        <end position="644"/>
    </location>
</feature>
<sequence length="801" mass="91203">MIKNWIHIFYYNIKNNKLFMFLNLIGLSIGISGLIFAILYWNDEHAYDAWNTEKSKVFEVINDMGENGEWYTNPAPLGPHLLEESDLVASYCYLNNWYNGANIYYNGEKEYSEKILDAQSNFFEYFPFDFLQGDKASALEPNSIVLSQKLANRIFGDEDPMNKEITYSNRKMVVKGVYKLNEKSSYKPEAVINAIDERLKHNEDAWGNYNFGLLIKLKNPDSKEKVAKQMETIYYKNKLEPSARDLGITPQEYEAKYGGFLIKLQALKDIRLGTINSGVAEGQGNRQFLLIMMGVSILILILSIVNYINLATANAIKRAKEVGVRKIIGATKVDIIKQFLFETALMSAVAIVISLVIVELVLPVYNDFLNKDLVIQGGLIYTQLVCIFIVLIIMAGVFPALYVANFETLKVLRGNFGRSKGGIWLRNGMLVLQFAIAAFFIVGSYIVYQQVQFMSTKDLGFKGDQIIEIYLRQKNPEAVFQRYETVRNEVAKIEGVKEVSTGIFDLGGGARSSSSFEYKGNNIQGQNMAMDFGMLEMLKIPVIEGRNISTEFASDTISSMLVNEAALRVMDEKNPIGKSVTWNGEDLKIIGVVKDFNLFGLDQDIPPMVFFHVKTIDWMQYNLDKVFVKIDASKMEETIARIETFWNSKIDDEYAFNYDFVNKKYERTYMQYVNQKNLFSVLNIVVIIIALFGLFALASFSIERRMKEIAIRKTLGADTKHLLITLTKQYVVFCVIGFLIAIVPVYYLLSGWLENFVFRISISVLPFVIGFVALLVLTLIVVLGRAYRAVSLDILTYLKYE</sequence>
<feature type="transmembrane region" description="Helical" evidence="6">
    <location>
        <begin position="756"/>
        <end position="783"/>
    </location>
</feature>
<keyword evidence="3 6" id="KW-0812">Transmembrane</keyword>
<comment type="caution">
    <text evidence="9">The sequence shown here is derived from an EMBL/GenBank/DDBJ whole genome shotgun (WGS) entry which is preliminary data.</text>
</comment>
<feature type="transmembrane region" description="Helical" evidence="6">
    <location>
        <begin position="339"/>
        <end position="358"/>
    </location>
</feature>
<dbReference type="Proteomes" id="UP001143543">
    <property type="component" value="Unassembled WGS sequence"/>
</dbReference>
<dbReference type="PANTHER" id="PTHR30572:SF18">
    <property type="entry name" value="ABC-TYPE MACROLIDE FAMILY EXPORT SYSTEM PERMEASE COMPONENT 2"/>
    <property type="match status" value="1"/>
</dbReference>
<organism evidence="9 10">
    <name type="scientific">Neptunitalea lumnitzerae</name>
    <dbReference type="NCBI Taxonomy" id="2965509"/>
    <lineage>
        <taxon>Bacteria</taxon>
        <taxon>Pseudomonadati</taxon>
        <taxon>Bacteroidota</taxon>
        <taxon>Flavobacteriia</taxon>
        <taxon>Flavobacteriales</taxon>
        <taxon>Flavobacteriaceae</taxon>
        <taxon>Neptunitalea</taxon>
    </lineage>
</organism>
<dbReference type="Pfam" id="PF12704">
    <property type="entry name" value="MacB_PCD"/>
    <property type="match status" value="2"/>
</dbReference>
<feature type="domain" description="MacB-like periplasmic core" evidence="8">
    <location>
        <begin position="21"/>
        <end position="232"/>
    </location>
</feature>
<feature type="transmembrane region" description="Helical" evidence="6">
    <location>
        <begin position="288"/>
        <end position="310"/>
    </location>
</feature>
<feature type="transmembrane region" description="Helical" evidence="6">
    <location>
        <begin position="424"/>
        <end position="448"/>
    </location>
</feature>
<feature type="transmembrane region" description="Helical" evidence="6">
    <location>
        <begin position="378"/>
        <end position="403"/>
    </location>
</feature>
<dbReference type="InterPro" id="IPR025857">
    <property type="entry name" value="MacB_PCD"/>
</dbReference>
<proteinExistence type="predicted"/>
<evidence type="ECO:0000259" key="7">
    <source>
        <dbReference type="Pfam" id="PF02687"/>
    </source>
</evidence>
<feature type="transmembrane region" description="Helical" evidence="6">
    <location>
        <begin position="21"/>
        <end position="41"/>
    </location>
</feature>
<evidence type="ECO:0000256" key="1">
    <source>
        <dbReference type="ARBA" id="ARBA00004651"/>
    </source>
</evidence>
<keyword evidence="2" id="KW-1003">Cell membrane</keyword>
<evidence type="ECO:0000256" key="6">
    <source>
        <dbReference type="SAM" id="Phobius"/>
    </source>
</evidence>
<dbReference type="Pfam" id="PF02687">
    <property type="entry name" value="FtsX"/>
    <property type="match status" value="2"/>
</dbReference>
<keyword evidence="10" id="KW-1185">Reference proteome</keyword>
<evidence type="ECO:0000313" key="10">
    <source>
        <dbReference type="Proteomes" id="UP001143543"/>
    </source>
</evidence>
<dbReference type="PANTHER" id="PTHR30572">
    <property type="entry name" value="MEMBRANE COMPONENT OF TRANSPORTER-RELATED"/>
    <property type="match status" value="1"/>
</dbReference>
<reference evidence="9" key="1">
    <citation type="submission" date="2022-07" db="EMBL/GenBank/DDBJ databases">
        <title>Taxonomy of Novel Oxalotrophic and Methylotrophic Bacteria.</title>
        <authorList>
            <person name="Sahin N."/>
            <person name="Tani A."/>
        </authorList>
    </citation>
    <scope>NUCLEOTIDE SEQUENCE</scope>
    <source>
        <strain evidence="9">Y10</strain>
    </source>
</reference>
<evidence type="ECO:0000256" key="5">
    <source>
        <dbReference type="ARBA" id="ARBA00023136"/>
    </source>
</evidence>
<comment type="subcellular location">
    <subcellularLocation>
        <location evidence="1">Cell membrane</location>
        <topology evidence="1">Multi-pass membrane protein</topology>
    </subcellularLocation>
</comment>
<evidence type="ECO:0000259" key="8">
    <source>
        <dbReference type="Pfam" id="PF12704"/>
    </source>
</evidence>
<feature type="transmembrane region" description="Helical" evidence="6">
    <location>
        <begin position="730"/>
        <end position="750"/>
    </location>
</feature>
<feature type="domain" description="ABC3 transporter permease C-terminal" evidence="7">
    <location>
        <begin position="681"/>
        <end position="792"/>
    </location>
</feature>
<dbReference type="InterPro" id="IPR003838">
    <property type="entry name" value="ABC3_permease_C"/>
</dbReference>
<keyword evidence="5 6" id="KW-0472">Membrane</keyword>
<feature type="transmembrane region" description="Helical" evidence="6">
    <location>
        <begin position="678"/>
        <end position="702"/>
    </location>
</feature>
<evidence type="ECO:0000256" key="3">
    <source>
        <dbReference type="ARBA" id="ARBA00022692"/>
    </source>
</evidence>